<reference evidence="3" key="1">
    <citation type="journal article" date="2020" name="Stud. Mycol.">
        <title>101 Dothideomycetes genomes: a test case for predicting lifestyles and emergence of pathogens.</title>
        <authorList>
            <person name="Haridas S."/>
            <person name="Albert R."/>
            <person name="Binder M."/>
            <person name="Bloem J."/>
            <person name="Labutti K."/>
            <person name="Salamov A."/>
            <person name="Andreopoulos B."/>
            <person name="Baker S."/>
            <person name="Barry K."/>
            <person name="Bills G."/>
            <person name="Bluhm B."/>
            <person name="Cannon C."/>
            <person name="Castanera R."/>
            <person name="Culley D."/>
            <person name="Daum C."/>
            <person name="Ezra D."/>
            <person name="Gonzalez J."/>
            <person name="Henrissat B."/>
            <person name="Kuo A."/>
            <person name="Liang C."/>
            <person name="Lipzen A."/>
            <person name="Lutzoni F."/>
            <person name="Magnuson J."/>
            <person name="Mondo S."/>
            <person name="Nolan M."/>
            <person name="Ohm R."/>
            <person name="Pangilinan J."/>
            <person name="Park H.-J."/>
            <person name="Ramirez L."/>
            <person name="Alfaro M."/>
            <person name="Sun H."/>
            <person name="Tritt A."/>
            <person name="Yoshinaga Y."/>
            <person name="Zwiers L.-H."/>
            <person name="Turgeon B."/>
            <person name="Goodwin S."/>
            <person name="Spatafora J."/>
            <person name="Crous P."/>
            <person name="Grigoriev I."/>
        </authorList>
    </citation>
    <scope>NUCLEOTIDE SEQUENCE</scope>
    <source>
        <strain evidence="3">CBS 125425</strain>
    </source>
</reference>
<evidence type="ECO:0000256" key="2">
    <source>
        <dbReference type="SAM" id="Phobius"/>
    </source>
</evidence>
<dbReference type="Proteomes" id="UP000799444">
    <property type="component" value="Unassembled WGS sequence"/>
</dbReference>
<comment type="caution">
    <text evidence="3">The sequence shown here is derived from an EMBL/GenBank/DDBJ whole genome shotgun (WGS) entry which is preliminary data.</text>
</comment>
<feature type="region of interest" description="Disordered" evidence="1">
    <location>
        <begin position="173"/>
        <end position="198"/>
    </location>
</feature>
<evidence type="ECO:0000256" key="1">
    <source>
        <dbReference type="SAM" id="MobiDB-lite"/>
    </source>
</evidence>
<evidence type="ECO:0000313" key="3">
    <source>
        <dbReference type="EMBL" id="KAF2729225.1"/>
    </source>
</evidence>
<accession>A0A9P4UYH4</accession>
<feature type="transmembrane region" description="Helical" evidence="2">
    <location>
        <begin position="68"/>
        <end position="92"/>
    </location>
</feature>
<organism evidence="3 4">
    <name type="scientific">Polyplosphaeria fusca</name>
    <dbReference type="NCBI Taxonomy" id="682080"/>
    <lineage>
        <taxon>Eukaryota</taxon>
        <taxon>Fungi</taxon>
        <taxon>Dikarya</taxon>
        <taxon>Ascomycota</taxon>
        <taxon>Pezizomycotina</taxon>
        <taxon>Dothideomycetes</taxon>
        <taxon>Pleosporomycetidae</taxon>
        <taxon>Pleosporales</taxon>
        <taxon>Tetraplosphaeriaceae</taxon>
        <taxon>Polyplosphaeria</taxon>
    </lineage>
</organism>
<evidence type="ECO:0000313" key="4">
    <source>
        <dbReference type="Proteomes" id="UP000799444"/>
    </source>
</evidence>
<keyword evidence="2" id="KW-0472">Membrane</keyword>
<proteinExistence type="predicted"/>
<protein>
    <submittedName>
        <fullName evidence="3">Uncharacterized protein</fullName>
    </submittedName>
</protein>
<gene>
    <name evidence="3" type="ORF">EJ04DRAFT_76565</name>
</gene>
<dbReference type="EMBL" id="ML996252">
    <property type="protein sequence ID" value="KAF2729225.1"/>
    <property type="molecule type" value="Genomic_DNA"/>
</dbReference>
<feature type="region of interest" description="Disordered" evidence="1">
    <location>
        <begin position="1"/>
        <end position="21"/>
    </location>
</feature>
<keyword evidence="2" id="KW-0812">Transmembrane</keyword>
<name>A0A9P4UYH4_9PLEO</name>
<keyword evidence="2" id="KW-1133">Transmembrane helix</keyword>
<dbReference type="AlphaFoldDB" id="A0A9P4UYH4"/>
<keyword evidence="4" id="KW-1185">Reference proteome</keyword>
<sequence>MRHPCRARSTTTQHPAPRVPPPIHPPILLPLSALAPYLSSLTPPPNTAQIDAGPFFLCNYPPLSTPPILTRCIALAIIPTLILIIGVVGGVGRGPKRRAHRRRARVRRRRRMRAVIPTLEKPNIQREDVSRGRYTQQSARRLFWVVVLGGRRICDASVLQCLARGRGRAKAAGGCRAKTRSLGARGRDEGTGEGEGMD</sequence>